<protein>
    <recommendedName>
        <fullName evidence="6">FecR family protein</fullName>
    </recommendedName>
</protein>
<dbReference type="InterPro" id="IPR032508">
    <property type="entry name" value="FecR_C"/>
</dbReference>
<dbReference type="Gene3D" id="3.55.50.30">
    <property type="match status" value="1"/>
</dbReference>
<sequence length="384" mass="44314">MDTDQILKYINNEMSELEIIEFEKLLKDEKNLSLLKEYTVTDHYIQLNKNDFDYQKASSLLQKQIQSTKSITKTRKNKSNNYLKYAAIFIGVFISTSLYFYNDLLFHKNPVTDQVTLQLDNGSLETIKENDLFKEIKDEDGILLGVQEKSKIVYKNKKDSLAQTKLTINTLTVPYGKKFQLVLSDGTIVHVNSGSTLKFPVQFIPGKIREVELSGEAYFEVVRNEKDPFIVSANGIKTEVFGTKFNVSSYPNDPFSEVVLVEGSVGVFKDKKRFDTKKDTFLKPNQKASLIKANKSLDISEVKTENYIAWVDGVLLFKNESFENIMKKLERAYNKKITINYQKIKTEKFTGRFDIENIENVLQTFSSNTFFNFNIRKNEIIINP</sequence>
<dbReference type="PANTHER" id="PTHR30273">
    <property type="entry name" value="PERIPLASMIC SIGNAL SENSOR AND SIGMA FACTOR ACTIVATOR FECR-RELATED"/>
    <property type="match status" value="1"/>
</dbReference>
<keyword evidence="5" id="KW-1185">Reference proteome</keyword>
<dbReference type="Proteomes" id="UP000601108">
    <property type="component" value="Unassembled WGS sequence"/>
</dbReference>
<keyword evidence="1" id="KW-1133">Transmembrane helix</keyword>
<feature type="transmembrane region" description="Helical" evidence="1">
    <location>
        <begin position="82"/>
        <end position="101"/>
    </location>
</feature>
<evidence type="ECO:0000259" key="2">
    <source>
        <dbReference type="Pfam" id="PF04773"/>
    </source>
</evidence>
<dbReference type="Pfam" id="PF04773">
    <property type="entry name" value="FecR"/>
    <property type="match status" value="1"/>
</dbReference>
<name>A0A918N2Q3_9FLAO</name>
<dbReference type="Pfam" id="PF16344">
    <property type="entry name" value="FecR_C"/>
    <property type="match status" value="1"/>
</dbReference>
<dbReference type="Gene3D" id="2.60.120.1440">
    <property type="match status" value="1"/>
</dbReference>
<dbReference type="InterPro" id="IPR012373">
    <property type="entry name" value="Ferrdict_sens_TM"/>
</dbReference>
<keyword evidence="1" id="KW-0472">Membrane</keyword>
<dbReference type="EMBL" id="BMWS01000008">
    <property type="protein sequence ID" value="GGX14736.1"/>
    <property type="molecule type" value="Genomic_DNA"/>
</dbReference>
<dbReference type="RefSeq" id="WP_027411764.1">
    <property type="nucleotide sequence ID" value="NZ_BMWS01000008.1"/>
</dbReference>
<accession>A0A918N2Q3</accession>
<reference evidence="4 5" key="1">
    <citation type="journal article" date="2014" name="Int. J. Syst. Evol. Microbiol.">
        <title>Complete genome sequence of Corynebacterium casei LMG S-19264T (=DSM 44701T), isolated from a smear-ripened cheese.</title>
        <authorList>
            <consortium name="US DOE Joint Genome Institute (JGI-PGF)"/>
            <person name="Walter F."/>
            <person name="Albersmeier A."/>
            <person name="Kalinowski J."/>
            <person name="Ruckert C."/>
        </authorList>
    </citation>
    <scope>NUCLEOTIDE SEQUENCE [LARGE SCALE GENOMIC DNA]</scope>
    <source>
        <strain evidence="4 5">KCTC 12285</strain>
    </source>
</reference>
<comment type="caution">
    <text evidence="4">The sequence shown here is derived from an EMBL/GenBank/DDBJ whole genome shotgun (WGS) entry which is preliminary data.</text>
</comment>
<evidence type="ECO:0000259" key="3">
    <source>
        <dbReference type="Pfam" id="PF16344"/>
    </source>
</evidence>
<evidence type="ECO:0000256" key="1">
    <source>
        <dbReference type="SAM" id="Phobius"/>
    </source>
</evidence>
<organism evidence="4 5">
    <name type="scientific">Aquimarina muelleri</name>
    <dbReference type="NCBI Taxonomy" id="279356"/>
    <lineage>
        <taxon>Bacteria</taxon>
        <taxon>Pseudomonadati</taxon>
        <taxon>Bacteroidota</taxon>
        <taxon>Flavobacteriia</taxon>
        <taxon>Flavobacteriales</taxon>
        <taxon>Flavobacteriaceae</taxon>
        <taxon>Aquimarina</taxon>
    </lineage>
</organism>
<feature type="domain" description="FecR protein" evidence="2">
    <location>
        <begin position="171"/>
        <end position="265"/>
    </location>
</feature>
<evidence type="ECO:0008006" key="6">
    <source>
        <dbReference type="Google" id="ProtNLM"/>
    </source>
</evidence>
<gene>
    <name evidence="4" type="ORF">GCM10007384_15430</name>
</gene>
<dbReference type="AlphaFoldDB" id="A0A918N2Q3"/>
<evidence type="ECO:0000313" key="5">
    <source>
        <dbReference type="Proteomes" id="UP000601108"/>
    </source>
</evidence>
<evidence type="ECO:0000313" key="4">
    <source>
        <dbReference type="EMBL" id="GGX14736.1"/>
    </source>
</evidence>
<dbReference type="PANTHER" id="PTHR30273:SF2">
    <property type="entry name" value="PROTEIN FECR"/>
    <property type="match status" value="1"/>
</dbReference>
<dbReference type="InterPro" id="IPR006860">
    <property type="entry name" value="FecR"/>
</dbReference>
<dbReference type="GO" id="GO:0016989">
    <property type="term" value="F:sigma factor antagonist activity"/>
    <property type="evidence" value="ECO:0007669"/>
    <property type="project" value="TreeGrafter"/>
</dbReference>
<keyword evidence="1" id="KW-0812">Transmembrane</keyword>
<proteinExistence type="predicted"/>
<feature type="domain" description="Protein FecR C-terminal" evidence="3">
    <location>
        <begin position="315"/>
        <end position="382"/>
    </location>
</feature>